<feature type="transmembrane region" description="Helical" evidence="2">
    <location>
        <begin position="354"/>
        <end position="371"/>
    </location>
</feature>
<evidence type="ECO:0000256" key="2">
    <source>
        <dbReference type="SAM" id="Phobius"/>
    </source>
</evidence>
<accession>A0ABU2BMG2</accession>
<feature type="transmembrane region" description="Helical" evidence="2">
    <location>
        <begin position="919"/>
        <end position="939"/>
    </location>
</feature>
<feature type="transmembrane region" description="Helical" evidence="2">
    <location>
        <begin position="713"/>
        <end position="732"/>
    </location>
</feature>
<reference evidence="3 4" key="1">
    <citation type="submission" date="2023-07" db="EMBL/GenBank/DDBJ databases">
        <title>Sequencing the genomes of 1000 actinobacteria strains.</title>
        <authorList>
            <person name="Klenk H.-P."/>
        </authorList>
    </citation>
    <scope>NUCLEOTIDE SEQUENCE [LARGE SCALE GENOMIC DNA]</scope>
    <source>
        <strain evidence="3 4">DSM 20167</strain>
    </source>
</reference>
<feature type="transmembrane region" description="Helical" evidence="2">
    <location>
        <begin position="738"/>
        <end position="757"/>
    </location>
</feature>
<feature type="transmembrane region" description="Helical" evidence="2">
    <location>
        <begin position="946"/>
        <end position="963"/>
    </location>
</feature>
<feature type="transmembrane region" description="Helical" evidence="2">
    <location>
        <begin position="266"/>
        <end position="285"/>
    </location>
</feature>
<feature type="transmembrane region" description="Helical" evidence="2">
    <location>
        <begin position="191"/>
        <end position="211"/>
    </location>
</feature>
<feature type="transmembrane region" description="Helical" evidence="2">
    <location>
        <begin position="1202"/>
        <end position="1219"/>
    </location>
</feature>
<keyword evidence="2" id="KW-0472">Membrane</keyword>
<feature type="transmembrane region" description="Helical" evidence="2">
    <location>
        <begin position="1247"/>
        <end position="1265"/>
    </location>
</feature>
<feature type="transmembrane region" description="Helical" evidence="2">
    <location>
        <begin position="764"/>
        <end position="782"/>
    </location>
</feature>
<feature type="transmembrane region" description="Helical" evidence="2">
    <location>
        <begin position="823"/>
        <end position="846"/>
    </location>
</feature>
<feature type="compositionally biased region" description="Low complexity" evidence="1">
    <location>
        <begin position="1330"/>
        <end position="1341"/>
    </location>
</feature>
<feature type="transmembrane region" description="Helical" evidence="2">
    <location>
        <begin position="1149"/>
        <end position="1166"/>
    </location>
</feature>
<feature type="transmembrane region" description="Helical" evidence="2">
    <location>
        <begin position="490"/>
        <end position="509"/>
    </location>
</feature>
<keyword evidence="2" id="KW-1133">Transmembrane helix</keyword>
<feature type="transmembrane region" description="Helical" evidence="2">
    <location>
        <begin position="217"/>
        <end position="235"/>
    </location>
</feature>
<feature type="transmembrane region" description="Helical" evidence="2">
    <location>
        <begin position="1178"/>
        <end position="1196"/>
    </location>
</feature>
<keyword evidence="4" id="KW-1185">Reference proteome</keyword>
<evidence type="ECO:0000313" key="4">
    <source>
        <dbReference type="Proteomes" id="UP001183817"/>
    </source>
</evidence>
<feature type="transmembrane region" description="Helical" evidence="2">
    <location>
        <begin position="563"/>
        <end position="591"/>
    </location>
</feature>
<gene>
    <name evidence="3" type="ORF">J2S64_003520</name>
</gene>
<evidence type="ECO:0008006" key="5">
    <source>
        <dbReference type="Google" id="ProtNLM"/>
    </source>
</evidence>
<feature type="transmembrane region" description="Helical" evidence="2">
    <location>
        <begin position="852"/>
        <end position="870"/>
    </location>
</feature>
<feature type="region of interest" description="Disordered" evidence="1">
    <location>
        <begin position="64"/>
        <end position="105"/>
    </location>
</feature>
<feature type="transmembrane region" description="Helical" evidence="2">
    <location>
        <begin position="661"/>
        <end position="681"/>
    </location>
</feature>
<protein>
    <recommendedName>
        <fullName evidence="5">DUF2339 domain-containing protein</fullName>
    </recommendedName>
</protein>
<comment type="caution">
    <text evidence="3">The sequence shown here is derived from an EMBL/GenBank/DDBJ whole genome shotgun (WGS) entry which is preliminary data.</text>
</comment>
<organism evidence="3 4">
    <name type="scientific">Paeniglutamicibacter sulfureus</name>
    <dbReference type="NCBI Taxonomy" id="43666"/>
    <lineage>
        <taxon>Bacteria</taxon>
        <taxon>Bacillati</taxon>
        <taxon>Actinomycetota</taxon>
        <taxon>Actinomycetes</taxon>
        <taxon>Micrococcales</taxon>
        <taxon>Micrococcaceae</taxon>
        <taxon>Paeniglutamicibacter</taxon>
    </lineage>
</organism>
<feature type="transmembrane region" description="Helical" evidence="2">
    <location>
        <begin position="1070"/>
        <end position="1090"/>
    </location>
</feature>
<feature type="transmembrane region" description="Helical" evidence="2">
    <location>
        <begin position="327"/>
        <end position="347"/>
    </location>
</feature>
<sequence length="1365" mass="140377">METFVLVVLAVLVFLAGFFLGKRLTTRDAIARNLTADASTERKRLAEAWQLGFEAATLAAEPVVPSSVPHREAGSPVGPEAEALPDPAGAQPLAPGAASGPDPVNAAAPMRTAAPEYVPPVPVDPRVRALRNINITLYVAALLMVASASLFIALALPAPAKVVGLGIVALGFYVAGLVMHAQSERLRPAAAAFTATGLALVPMTGLAHYLLLSQTPGASWFVTSVVGTAAFVYAAARLQSKVIAGLSTTFLVSIAYSGGAVLNRGLVYYFLFSMLLATAITLVGFLRPRWITNIYVQSFTVAHRYLVPATLLAAVLSAAVLEAADYAWLFAAAAVYYSVALVAAPDAERFRHLAAARAAGMLALGAFLQVAEVTWTNIFRVMAAVLLVQFVLLAHRARIYSRKARVHPRHVTVETWVLVAAAAMCTVLGAEGLLRETAGPGVGPGLDLNWALALLVLAGLVAGAKPGGHYRWIPLGAAVFSFAEPTGGNLGRQGIVIAVAVLGTWMLARRASGSQRLLLRWAARAASIVAAAALFGFAAAGWVPGPGSAGNAGSGSGSGDPVALAGAIEVASMVGVILAVLVQAGWAVAALHKGTPAVAVARAEGTARIHALGESMVFAGSVACASATLWLLEVNTGVGGPADLDAAVVGWSTRFWLGSPWVLILMWLLLAVGLVGATLVLGHRRAASPAPETIAGGKPAAGSAGPPAAGVPAALMHLGGLIALGTGLGIGADLNPSWLVELVAVFGLAYVGIRIVAGASVRTRVGYSVLAQVLFSGAAWHVADRFTMDGHGQYALLAFTIALGQAVRALLSRSSQAVKPGDPRSLLGVAALVLLLAIPAIYLAGATRGLDQASLLVQCLCLAVFAGVLVKTQAGKVPGFRYAFLPAALGFLGLVLTPARGADLRNGGWLPSALWGENTASTVLVLLVVGILAGELRALGGAEYRWVRAGVALMYWVALAGLQDRTEPGWQVVAGLLGAAGATVFAATWGVPLLLLGTAALVLLASLRGVEFMHALAGAPGSEPLDTMIGLGATFVVLLVMALFGGRFGGEPVEFSAVARRGAGWGPAHARVLLTAGLAALGSGGLLGLADNLDRYVYAGGAMLLVAVFAAAALEVPARRRETGFEVAALVAAAVIHRCWWVAVDGTSAFAATFYWVITLGLLAVYEFSRKREREATVVLGASAALLSVAGLGTILSSNLGQQLLVLLGFTILLVSGLLSNRKIFTVWGAVGVAVAVLWFLRGFTFLLLLLVAAGLIALALWKLGKMNRGSQSPQAPAPGQPPAGPAGTMGEYPQDPTAPSGVAGWWTEPGRVAPAPTQSPEPGTPAADQQRQVNRQGQGRLAPQPGSGMPWMKQSNQDTTDEPG</sequence>
<feature type="transmembrane region" description="Helical" evidence="2">
    <location>
        <begin position="611"/>
        <end position="632"/>
    </location>
</feature>
<feature type="transmembrane region" description="Helical" evidence="2">
    <location>
        <begin position="882"/>
        <end position="899"/>
    </location>
</feature>
<keyword evidence="2" id="KW-0812">Transmembrane</keyword>
<feature type="transmembrane region" description="Helical" evidence="2">
    <location>
        <begin position="415"/>
        <end position="434"/>
    </location>
</feature>
<feature type="transmembrane region" description="Helical" evidence="2">
    <location>
        <begin position="305"/>
        <end position="321"/>
    </location>
</feature>
<name>A0ABU2BMG2_9MICC</name>
<feature type="transmembrane region" description="Helical" evidence="2">
    <location>
        <begin position="794"/>
        <end position="811"/>
    </location>
</feature>
<dbReference type="Proteomes" id="UP001183817">
    <property type="component" value="Unassembled WGS sequence"/>
</dbReference>
<dbReference type="EMBL" id="JAVDYI010000001">
    <property type="protein sequence ID" value="MDR7359829.1"/>
    <property type="molecule type" value="Genomic_DNA"/>
</dbReference>
<proteinExistence type="predicted"/>
<feature type="transmembrane region" description="Helical" evidence="2">
    <location>
        <begin position="377"/>
        <end position="394"/>
    </location>
</feature>
<feature type="transmembrane region" description="Helical" evidence="2">
    <location>
        <begin position="521"/>
        <end position="543"/>
    </location>
</feature>
<feature type="region of interest" description="Disordered" evidence="1">
    <location>
        <begin position="1270"/>
        <end position="1365"/>
    </location>
</feature>
<feature type="compositionally biased region" description="Low complexity" evidence="1">
    <location>
        <begin position="84"/>
        <end position="101"/>
    </location>
</feature>
<dbReference type="RefSeq" id="WP_310292427.1">
    <property type="nucleotide sequence ID" value="NZ_BAAAWO010000001.1"/>
</dbReference>
<evidence type="ECO:0000256" key="1">
    <source>
        <dbReference type="SAM" id="MobiDB-lite"/>
    </source>
</evidence>
<feature type="transmembrane region" description="Helical" evidence="2">
    <location>
        <begin position="994"/>
        <end position="1016"/>
    </location>
</feature>
<evidence type="ECO:0000313" key="3">
    <source>
        <dbReference type="EMBL" id="MDR7359829.1"/>
    </source>
</evidence>
<feature type="transmembrane region" description="Helical" evidence="2">
    <location>
        <begin position="242"/>
        <end position="260"/>
    </location>
</feature>
<feature type="compositionally biased region" description="Pro residues" evidence="1">
    <location>
        <begin position="1276"/>
        <end position="1285"/>
    </location>
</feature>
<feature type="transmembrane region" description="Helical" evidence="2">
    <location>
        <begin position="135"/>
        <end position="156"/>
    </location>
</feature>
<feature type="transmembrane region" description="Helical" evidence="2">
    <location>
        <begin position="162"/>
        <end position="179"/>
    </location>
</feature>
<feature type="transmembrane region" description="Helical" evidence="2">
    <location>
        <begin position="1224"/>
        <end position="1241"/>
    </location>
</feature>
<feature type="transmembrane region" description="Helical" evidence="2">
    <location>
        <begin position="1028"/>
        <end position="1049"/>
    </location>
</feature>
<feature type="transmembrane region" description="Helical" evidence="2">
    <location>
        <begin position="6"/>
        <end position="24"/>
    </location>
</feature>
<feature type="transmembrane region" description="Helical" evidence="2">
    <location>
        <begin position="1096"/>
        <end position="1116"/>
    </location>
</feature>